<protein>
    <submittedName>
        <fullName evidence="2">Uncharacterized protein</fullName>
    </submittedName>
</protein>
<accession>C7NTS6</accession>
<name>C7NTS6_HALUD</name>
<keyword evidence="3" id="KW-1185">Reference proteome</keyword>
<dbReference type="HOGENOM" id="CLU_110996_0_0_2"/>
<feature type="transmembrane region" description="Helical" evidence="1">
    <location>
        <begin position="21"/>
        <end position="41"/>
    </location>
</feature>
<evidence type="ECO:0000256" key="1">
    <source>
        <dbReference type="SAM" id="Phobius"/>
    </source>
</evidence>
<dbReference type="GeneID" id="8382999"/>
<dbReference type="STRING" id="519442.Huta_0730"/>
<dbReference type="OrthoDB" id="324613at2157"/>
<dbReference type="Pfam" id="PF23959">
    <property type="entry name" value="DUF7288"/>
    <property type="match status" value="1"/>
</dbReference>
<organism evidence="2 3">
    <name type="scientific">Halorhabdus utahensis (strain DSM 12940 / JCM 11049 / AX-2)</name>
    <dbReference type="NCBI Taxonomy" id="519442"/>
    <lineage>
        <taxon>Archaea</taxon>
        <taxon>Methanobacteriati</taxon>
        <taxon>Methanobacteriota</taxon>
        <taxon>Stenosarchaea group</taxon>
        <taxon>Halobacteria</taxon>
        <taxon>Halobacteriales</taxon>
        <taxon>Haloarculaceae</taxon>
        <taxon>Halorhabdus</taxon>
    </lineage>
</organism>
<keyword evidence="1" id="KW-0472">Membrane</keyword>
<dbReference type="KEGG" id="hut:Huta_0730"/>
<evidence type="ECO:0000313" key="3">
    <source>
        <dbReference type="Proteomes" id="UP000002071"/>
    </source>
</evidence>
<gene>
    <name evidence="2" type="ordered locus">Huta_0730</name>
</gene>
<proteinExistence type="predicted"/>
<dbReference type="InterPro" id="IPR055712">
    <property type="entry name" value="DUF7288"/>
</dbReference>
<evidence type="ECO:0000313" key="2">
    <source>
        <dbReference type="EMBL" id="ACV10915.1"/>
    </source>
</evidence>
<dbReference type="Proteomes" id="UP000002071">
    <property type="component" value="Chromosome"/>
</dbReference>
<keyword evidence="1" id="KW-0812">Transmembrane</keyword>
<dbReference type="RefSeq" id="WP_015788495.1">
    <property type="nucleotide sequence ID" value="NC_013158.1"/>
</dbReference>
<dbReference type="AlphaFoldDB" id="C7NTS6"/>
<dbReference type="eggNOG" id="arCOG04652">
    <property type="taxonomic scope" value="Archaea"/>
</dbReference>
<sequence length="209" mass="22383">MSTGADRRSRRDACDGRRGQAHTLEGIIAGLLVLSSIVFALQVTAVTPLSASTSSQHIQNQQRAATAGVLASAAESGALERTALYWDESGPSFHDTGPRGRYASAPPTEFGTLLEETFDRRGIAYNVYVTFAIPGDDQRRIQMVYQGAPSDSAVRVSHTVTLTDDAALRAADGTPTTTNVSETDSFYAPDVSQTGLYNVLSVEVVVWRI</sequence>
<reference evidence="2 3" key="1">
    <citation type="journal article" date="2009" name="Stand. Genomic Sci.">
        <title>Complete genome sequence of Halorhabdus utahensis type strain (AX-2).</title>
        <authorList>
            <person name="Anderson I."/>
            <person name="Tindall B.J."/>
            <person name="Pomrenke H."/>
            <person name="Goker M."/>
            <person name="Lapidus A."/>
            <person name="Nolan M."/>
            <person name="Copeland A."/>
            <person name="Glavina Del Rio T."/>
            <person name="Chen F."/>
            <person name="Tice H."/>
            <person name="Cheng J.F."/>
            <person name="Lucas S."/>
            <person name="Chertkov O."/>
            <person name="Bruce D."/>
            <person name="Brettin T."/>
            <person name="Detter J.C."/>
            <person name="Han C."/>
            <person name="Goodwin L."/>
            <person name="Land M."/>
            <person name="Hauser L."/>
            <person name="Chang Y.J."/>
            <person name="Jeffries C.D."/>
            <person name="Pitluck S."/>
            <person name="Pati A."/>
            <person name="Mavromatis K."/>
            <person name="Ivanova N."/>
            <person name="Ovchinnikova G."/>
            <person name="Chen A."/>
            <person name="Palaniappan K."/>
            <person name="Chain P."/>
            <person name="Rohde M."/>
            <person name="Bristow J."/>
            <person name="Eisen J.A."/>
            <person name="Markowitz V."/>
            <person name="Hugenholtz P."/>
            <person name="Kyrpides N.C."/>
            <person name="Klenk H.P."/>
        </authorList>
    </citation>
    <scope>NUCLEOTIDE SEQUENCE [LARGE SCALE GENOMIC DNA]</scope>
    <source>
        <strain evidence="3">DSM 12940 / JCM 11049 / AX-2</strain>
    </source>
</reference>
<keyword evidence="1" id="KW-1133">Transmembrane helix</keyword>
<dbReference type="EMBL" id="CP001687">
    <property type="protein sequence ID" value="ACV10915.1"/>
    <property type="molecule type" value="Genomic_DNA"/>
</dbReference>